<evidence type="ECO:0000313" key="3">
    <source>
        <dbReference type="Proteomes" id="UP000178076"/>
    </source>
</evidence>
<comment type="caution">
    <text evidence="2">The sequence shown here is derived from an EMBL/GenBank/DDBJ whole genome shotgun (WGS) entry which is preliminary data.</text>
</comment>
<organism evidence="2 3">
    <name type="scientific">Candidatus Roizmanbacteria bacterium RIFCSPHIGHO2_12_FULL_42_10</name>
    <dbReference type="NCBI Taxonomy" id="1802053"/>
    <lineage>
        <taxon>Bacteria</taxon>
        <taxon>Candidatus Roizmaniibacteriota</taxon>
    </lineage>
</organism>
<dbReference type="InterPro" id="IPR038726">
    <property type="entry name" value="PDDEXK_AddAB-type"/>
</dbReference>
<name>A0A1F7I4R5_9BACT</name>
<reference evidence="2 3" key="1">
    <citation type="journal article" date="2016" name="Nat. Commun.">
        <title>Thousands of microbial genomes shed light on interconnected biogeochemical processes in an aquifer system.</title>
        <authorList>
            <person name="Anantharaman K."/>
            <person name="Brown C.T."/>
            <person name="Hug L.A."/>
            <person name="Sharon I."/>
            <person name="Castelle C.J."/>
            <person name="Probst A.J."/>
            <person name="Thomas B.C."/>
            <person name="Singh A."/>
            <person name="Wilkins M.J."/>
            <person name="Karaoz U."/>
            <person name="Brodie E.L."/>
            <person name="Williams K.H."/>
            <person name="Hubbard S.S."/>
            <person name="Banfield J.F."/>
        </authorList>
    </citation>
    <scope>NUCLEOTIDE SEQUENCE [LARGE SCALE GENOMIC DNA]</scope>
</reference>
<evidence type="ECO:0000313" key="2">
    <source>
        <dbReference type="EMBL" id="OGK38351.1"/>
    </source>
</evidence>
<dbReference type="AlphaFoldDB" id="A0A1F7I4R5"/>
<dbReference type="InterPro" id="IPR011604">
    <property type="entry name" value="PDDEXK-like_dom_sf"/>
</dbReference>
<accession>A0A1F7I4R5</accession>
<feature type="domain" description="PD-(D/E)XK endonuclease-like" evidence="1">
    <location>
        <begin position="13"/>
        <end position="253"/>
    </location>
</feature>
<protein>
    <recommendedName>
        <fullName evidence="1">PD-(D/E)XK endonuclease-like domain-containing protein</fullName>
    </recommendedName>
</protein>
<sequence>MKTDEDKFSAIWLSHSSISDFLTCPQLYYYSHVYKNPRSGRKITLMNSSLALGQSIHSVFDEIAGLPVEERLKQSPVDRFEHIWPSVSGKKGGFSTDKQEQEYKERGRSMLQRIMHNPGPIIRKALKSKQDIPWFWFSEKDNLILSGKIDWIEYIKETNSIHIIDFKTGRKQDSNSLQLPIYLLLATKTQTRPVSKMSYWYLDRDDGLEEVPIPDFDDSFEKVMKVGQRVKLARQLHHYKCSTDEKNGCRACAPYFAIVQGKGEFVGIGEFNKEIYILPDEEVAL</sequence>
<gene>
    <name evidence="2" type="ORF">A3F32_03055</name>
</gene>
<proteinExistence type="predicted"/>
<evidence type="ECO:0000259" key="1">
    <source>
        <dbReference type="Pfam" id="PF12705"/>
    </source>
</evidence>
<dbReference type="EMBL" id="MGAD01000024">
    <property type="protein sequence ID" value="OGK38351.1"/>
    <property type="molecule type" value="Genomic_DNA"/>
</dbReference>
<dbReference type="Gene3D" id="3.90.320.10">
    <property type="match status" value="1"/>
</dbReference>
<dbReference type="Proteomes" id="UP000178076">
    <property type="component" value="Unassembled WGS sequence"/>
</dbReference>
<dbReference type="Pfam" id="PF12705">
    <property type="entry name" value="PDDEXK_1"/>
    <property type="match status" value="1"/>
</dbReference>